<reference evidence="1" key="1">
    <citation type="submission" date="2018-11" db="EMBL/GenBank/DDBJ databases">
        <authorList>
            <consortium name="Pathogen Informatics"/>
        </authorList>
    </citation>
    <scope>NUCLEOTIDE SEQUENCE</scope>
</reference>
<accession>A0A448WHG5</accession>
<dbReference type="AlphaFoldDB" id="A0A448WHG5"/>
<dbReference type="EMBL" id="CAAALY010012886">
    <property type="protein sequence ID" value="VEL11795.1"/>
    <property type="molecule type" value="Genomic_DNA"/>
</dbReference>
<name>A0A448WHG5_9PLAT</name>
<sequence>MDSEIQLHVIQQPLWGHLSLMDPVAMTTPASAQLDVIVEAESEAEAEAEQQVPVGQLLRFNMADVRRIRVHYVNSRHSGGIESLADVFSLRAYDGNFSSVATLEIKVAINPVNDEPPRVRLLGRFSVPLGEARVLTPHLFAVSDHDVPRDVLQIRFTEFPRLGQLRVHWRHGEEYTIRLQSSPITEAYLGMLNIFYVQNASALALLPGGGDGTELMSASRVLAVDEFAVSVSDGRHSVLRRAQILIRPANLIAPRLRVDQRADGWLTLDGVPWRRLDHPGPGGLIVEDDDTPEDDLILTLIEAPRLGRIERLPRIDPSVSPLR</sequence>
<evidence type="ECO:0008006" key="3">
    <source>
        <dbReference type="Google" id="ProtNLM"/>
    </source>
</evidence>
<dbReference type="GO" id="GO:0009653">
    <property type="term" value="P:anatomical structure morphogenesis"/>
    <property type="evidence" value="ECO:0007669"/>
    <property type="project" value="TreeGrafter"/>
</dbReference>
<evidence type="ECO:0000313" key="2">
    <source>
        <dbReference type="Proteomes" id="UP000784294"/>
    </source>
</evidence>
<organism evidence="1 2">
    <name type="scientific">Protopolystoma xenopodis</name>
    <dbReference type="NCBI Taxonomy" id="117903"/>
    <lineage>
        <taxon>Eukaryota</taxon>
        <taxon>Metazoa</taxon>
        <taxon>Spiralia</taxon>
        <taxon>Lophotrochozoa</taxon>
        <taxon>Platyhelminthes</taxon>
        <taxon>Monogenea</taxon>
        <taxon>Polyopisthocotylea</taxon>
        <taxon>Polystomatidea</taxon>
        <taxon>Polystomatidae</taxon>
        <taxon>Protopolystoma</taxon>
    </lineage>
</organism>
<dbReference type="Proteomes" id="UP000784294">
    <property type="component" value="Unassembled WGS sequence"/>
</dbReference>
<evidence type="ECO:0000313" key="1">
    <source>
        <dbReference type="EMBL" id="VEL11795.1"/>
    </source>
</evidence>
<dbReference type="PANTHER" id="PTHR45739">
    <property type="entry name" value="MATRIX PROTEIN, PUTATIVE-RELATED"/>
    <property type="match status" value="1"/>
</dbReference>
<protein>
    <recommendedName>
        <fullName evidence="3">Cadherin domain-containing protein</fullName>
    </recommendedName>
</protein>
<dbReference type="PANTHER" id="PTHR45739:SF8">
    <property type="entry name" value="FRAS1-RELATED EXTRACELLULAR MATRIX PROTEIN 1"/>
    <property type="match status" value="1"/>
</dbReference>
<proteinExistence type="predicted"/>
<gene>
    <name evidence="1" type="ORF">PXEA_LOCUS5235</name>
</gene>
<comment type="caution">
    <text evidence="1">The sequence shown here is derived from an EMBL/GenBank/DDBJ whole genome shotgun (WGS) entry which is preliminary data.</text>
</comment>
<dbReference type="InterPro" id="IPR051561">
    <property type="entry name" value="FRAS1_ECM"/>
</dbReference>
<keyword evidence="2" id="KW-1185">Reference proteome</keyword>
<dbReference type="OrthoDB" id="430044at2759"/>